<accession>A0A0F8X6F8</accession>
<dbReference type="EMBL" id="LAZR01064940">
    <property type="protein sequence ID" value="KKK56540.1"/>
    <property type="molecule type" value="Genomic_DNA"/>
</dbReference>
<dbReference type="AlphaFoldDB" id="A0A0F8X6F8"/>
<sequence length="350" mass="38607">GGSYTQNHTGSTIVQAFTYDASAASGSRFTELTLDASNTMLTDVGDRLYVGSTQLFWAVRFELSEGMGDSHIQMRYYNNSNLTNMTHMGILKDTATSVGETIWNQTVEKEYTTWDHKIEEDWTKADNIPDLIPDSTEDMFWVVFEVPSAGITNAPIFTEIKVRGTDTDFVTGLSHMVLWGDARIGIHERISLAVVRSPAGTTTTALDIDSAHQQTVFNFNGAGDEVSFLWVVPECIDTSSKIEIKLDWSANAADTFDLTLSASQLKNETLIGNTITPDFQESTAITSPAADTIYIEQSLTSDGISIENLTASDVMSFEIERTDATNAMYPFSLTIHHLRWCIGNLATLED</sequence>
<evidence type="ECO:0000313" key="1">
    <source>
        <dbReference type="EMBL" id="KKK56540.1"/>
    </source>
</evidence>
<organism evidence="1">
    <name type="scientific">marine sediment metagenome</name>
    <dbReference type="NCBI Taxonomy" id="412755"/>
    <lineage>
        <taxon>unclassified sequences</taxon>
        <taxon>metagenomes</taxon>
        <taxon>ecological metagenomes</taxon>
    </lineage>
</organism>
<name>A0A0F8X6F8_9ZZZZ</name>
<comment type="caution">
    <text evidence="1">The sequence shown here is derived from an EMBL/GenBank/DDBJ whole genome shotgun (WGS) entry which is preliminary data.</text>
</comment>
<feature type="non-terminal residue" evidence="1">
    <location>
        <position position="1"/>
    </location>
</feature>
<reference evidence="1" key="1">
    <citation type="journal article" date="2015" name="Nature">
        <title>Complex archaea that bridge the gap between prokaryotes and eukaryotes.</title>
        <authorList>
            <person name="Spang A."/>
            <person name="Saw J.H."/>
            <person name="Jorgensen S.L."/>
            <person name="Zaremba-Niedzwiedzka K."/>
            <person name="Martijn J."/>
            <person name="Lind A.E."/>
            <person name="van Eijk R."/>
            <person name="Schleper C."/>
            <person name="Guy L."/>
            <person name="Ettema T.J."/>
        </authorList>
    </citation>
    <scope>NUCLEOTIDE SEQUENCE</scope>
</reference>
<protein>
    <submittedName>
        <fullName evidence="1">Uncharacterized protein</fullName>
    </submittedName>
</protein>
<gene>
    <name evidence="1" type="ORF">LCGC14_3063500</name>
</gene>
<proteinExistence type="predicted"/>